<dbReference type="GO" id="GO:0005524">
    <property type="term" value="F:ATP binding"/>
    <property type="evidence" value="ECO:0007669"/>
    <property type="project" value="UniProtKB-KW"/>
</dbReference>
<dbReference type="EMBL" id="MEVK01000011">
    <property type="protein sequence ID" value="OGC59645.1"/>
    <property type="molecule type" value="Genomic_DNA"/>
</dbReference>
<dbReference type="InterPro" id="IPR020568">
    <property type="entry name" value="Ribosomal_Su5_D2-typ_SF"/>
</dbReference>
<dbReference type="InterPro" id="IPR002288">
    <property type="entry name" value="DNA_gyrase_B_C"/>
</dbReference>
<dbReference type="InterPro" id="IPR006171">
    <property type="entry name" value="TOPRIM_dom"/>
</dbReference>
<comment type="similarity">
    <text evidence="3">Belongs to the type II topoisomerase GyrB family.</text>
</comment>
<keyword evidence="5" id="KW-0479">Metal-binding</keyword>
<dbReference type="GO" id="GO:0006265">
    <property type="term" value="P:DNA topological change"/>
    <property type="evidence" value="ECO:0007669"/>
    <property type="project" value="InterPro"/>
</dbReference>
<dbReference type="Gene3D" id="3.30.565.10">
    <property type="entry name" value="Histidine kinase-like ATPase, C-terminal domain"/>
    <property type="match status" value="1"/>
</dbReference>
<evidence type="ECO:0000313" key="13">
    <source>
        <dbReference type="EMBL" id="OGC59645.1"/>
    </source>
</evidence>
<dbReference type="InterPro" id="IPR001241">
    <property type="entry name" value="Topo_IIA"/>
</dbReference>
<dbReference type="PRINTS" id="PR01159">
    <property type="entry name" value="DNAGYRASEB"/>
</dbReference>
<dbReference type="FunFam" id="3.40.50.670:FF:000002">
    <property type="entry name" value="DNA gyrase subunit B"/>
    <property type="match status" value="1"/>
</dbReference>
<evidence type="ECO:0000256" key="7">
    <source>
        <dbReference type="ARBA" id="ARBA00022840"/>
    </source>
</evidence>
<dbReference type="PROSITE" id="PS50880">
    <property type="entry name" value="TOPRIM"/>
    <property type="match status" value="1"/>
</dbReference>
<dbReference type="InterPro" id="IPR000565">
    <property type="entry name" value="Topo_IIA_B"/>
</dbReference>
<dbReference type="EC" id="5.6.2.2" evidence="4"/>
<keyword evidence="7" id="KW-0067">ATP-binding</keyword>
<dbReference type="InterPro" id="IPR013759">
    <property type="entry name" value="Topo_IIA_B_C"/>
</dbReference>
<dbReference type="CDD" id="cd16928">
    <property type="entry name" value="HATPase_GyrB-like"/>
    <property type="match status" value="1"/>
</dbReference>
<dbReference type="NCBIfam" id="NF004189">
    <property type="entry name" value="PRK05644.1"/>
    <property type="match status" value="1"/>
</dbReference>
<evidence type="ECO:0000256" key="2">
    <source>
        <dbReference type="ARBA" id="ARBA00001946"/>
    </source>
</evidence>
<protein>
    <recommendedName>
        <fullName evidence="4">DNA topoisomerase (ATP-hydrolyzing)</fullName>
        <ecNumber evidence="4">5.6.2.2</ecNumber>
    </recommendedName>
</protein>
<dbReference type="NCBIfam" id="NF011501">
    <property type="entry name" value="PRK14939.1"/>
    <property type="match status" value="1"/>
</dbReference>
<comment type="caution">
    <text evidence="13">The sequence shown here is derived from an EMBL/GenBank/DDBJ whole genome shotgun (WGS) entry which is preliminary data.</text>
</comment>
<dbReference type="AlphaFoldDB" id="A0A1F4VRH4"/>
<dbReference type="InterPro" id="IPR003594">
    <property type="entry name" value="HATPase_dom"/>
</dbReference>
<dbReference type="PANTHER" id="PTHR45866">
    <property type="entry name" value="DNA GYRASE/TOPOISOMERASE SUBUNIT B"/>
    <property type="match status" value="1"/>
</dbReference>
<evidence type="ECO:0000256" key="1">
    <source>
        <dbReference type="ARBA" id="ARBA00000185"/>
    </source>
</evidence>
<dbReference type="PANTHER" id="PTHR45866:SF1">
    <property type="entry name" value="DNA GYRASE SUBUNIT B, MITOCHONDRIAL"/>
    <property type="match status" value="1"/>
</dbReference>
<dbReference type="Pfam" id="PF01751">
    <property type="entry name" value="Toprim"/>
    <property type="match status" value="1"/>
</dbReference>
<evidence type="ECO:0000256" key="8">
    <source>
        <dbReference type="ARBA" id="ARBA00022842"/>
    </source>
</evidence>
<proteinExistence type="inferred from homology"/>
<dbReference type="Pfam" id="PF02518">
    <property type="entry name" value="HATPase_c"/>
    <property type="match status" value="1"/>
</dbReference>
<dbReference type="InterPro" id="IPR013760">
    <property type="entry name" value="Topo_IIA-like_dom_sf"/>
</dbReference>
<reference evidence="13 14" key="1">
    <citation type="journal article" date="2016" name="Nat. Commun.">
        <title>Thousands of microbial genomes shed light on interconnected biogeochemical processes in an aquifer system.</title>
        <authorList>
            <person name="Anantharaman K."/>
            <person name="Brown C.T."/>
            <person name="Hug L.A."/>
            <person name="Sharon I."/>
            <person name="Castelle C.J."/>
            <person name="Probst A.J."/>
            <person name="Thomas B.C."/>
            <person name="Singh A."/>
            <person name="Wilkins M.J."/>
            <person name="Karaoz U."/>
            <person name="Brodie E.L."/>
            <person name="Williams K.H."/>
            <person name="Hubbard S.S."/>
            <person name="Banfield J.F."/>
        </authorList>
    </citation>
    <scope>NUCLEOTIDE SEQUENCE [LARGE SCALE GENOMIC DNA]</scope>
</reference>
<keyword evidence="6" id="KW-0547">Nucleotide-binding</keyword>
<evidence type="ECO:0000256" key="5">
    <source>
        <dbReference type="ARBA" id="ARBA00022723"/>
    </source>
</evidence>
<evidence type="ECO:0000256" key="10">
    <source>
        <dbReference type="ARBA" id="ARBA00023125"/>
    </source>
</evidence>
<evidence type="ECO:0000256" key="4">
    <source>
        <dbReference type="ARBA" id="ARBA00012895"/>
    </source>
</evidence>
<dbReference type="Pfam" id="PF00986">
    <property type="entry name" value="DNA_gyraseB_C"/>
    <property type="match status" value="1"/>
</dbReference>
<dbReference type="CDD" id="cd00822">
    <property type="entry name" value="TopoII_Trans_DNA_gyrase"/>
    <property type="match status" value="1"/>
</dbReference>
<feature type="domain" description="Toprim" evidence="12">
    <location>
        <begin position="425"/>
        <end position="533"/>
    </location>
</feature>
<dbReference type="InterPro" id="IPR014721">
    <property type="entry name" value="Ribsml_uS5_D2-typ_fold_subgr"/>
</dbReference>
<evidence type="ECO:0000256" key="9">
    <source>
        <dbReference type="ARBA" id="ARBA00023029"/>
    </source>
</evidence>
<dbReference type="GO" id="GO:0046872">
    <property type="term" value="F:metal ion binding"/>
    <property type="evidence" value="ECO:0007669"/>
    <property type="project" value="UniProtKB-KW"/>
</dbReference>
<dbReference type="SUPFAM" id="SSF54211">
    <property type="entry name" value="Ribosomal protein S5 domain 2-like"/>
    <property type="match status" value="1"/>
</dbReference>
<evidence type="ECO:0000256" key="11">
    <source>
        <dbReference type="ARBA" id="ARBA00023235"/>
    </source>
</evidence>
<dbReference type="InterPro" id="IPR018522">
    <property type="entry name" value="TopoIIA_CS"/>
</dbReference>
<dbReference type="SUPFAM" id="SSF56719">
    <property type="entry name" value="Type II DNA topoisomerase"/>
    <property type="match status" value="1"/>
</dbReference>
<keyword evidence="9" id="KW-0799">Topoisomerase</keyword>
<dbReference type="InterPro" id="IPR036890">
    <property type="entry name" value="HATPase_C_sf"/>
</dbReference>
<dbReference type="PROSITE" id="PS00177">
    <property type="entry name" value="TOPOISOMERASE_II"/>
    <property type="match status" value="1"/>
</dbReference>
<dbReference type="FunFam" id="3.30.230.10:FF:000005">
    <property type="entry name" value="DNA gyrase subunit B"/>
    <property type="match status" value="1"/>
</dbReference>
<evidence type="ECO:0000256" key="6">
    <source>
        <dbReference type="ARBA" id="ARBA00022741"/>
    </source>
</evidence>
<dbReference type="Proteomes" id="UP000178964">
    <property type="component" value="Unassembled WGS sequence"/>
</dbReference>
<dbReference type="GO" id="GO:0003918">
    <property type="term" value="F:DNA topoisomerase type II (double strand cut, ATP-hydrolyzing) activity"/>
    <property type="evidence" value="ECO:0007669"/>
    <property type="project" value="UniProtKB-EC"/>
</dbReference>
<dbReference type="Pfam" id="PF00204">
    <property type="entry name" value="DNA_gyraseB"/>
    <property type="match status" value="1"/>
</dbReference>
<evidence type="ECO:0000313" key="14">
    <source>
        <dbReference type="Proteomes" id="UP000178964"/>
    </source>
</evidence>
<gene>
    <name evidence="13" type="ORF">A3A70_01650</name>
</gene>
<dbReference type="PRINTS" id="PR00418">
    <property type="entry name" value="TPI2FAMILY"/>
</dbReference>
<accession>A0A1F4VRH4</accession>
<evidence type="ECO:0000256" key="3">
    <source>
        <dbReference type="ARBA" id="ARBA00010708"/>
    </source>
</evidence>
<dbReference type="SUPFAM" id="SSF55874">
    <property type="entry name" value="ATPase domain of HSP90 chaperone/DNA topoisomerase II/histidine kinase"/>
    <property type="match status" value="1"/>
</dbReference>
<name>A0A1F4VRH4_UNCKA</name>
<keyword evidence="10" id="KW-0238">DNA-binding</keyword>
<organism evidence="13 14">
    <name type="scientific">candidate division WWE3 bacterium RIFCSPLOWO2_01_FULL_42_11</name>
    <dbReference type="NCBI Taxonomy" id="1802627"/>
    <lineage>
        <taxon>Bacteria</taxon>
        <taxon>Katanobacteria</taxon>
    </lineage>
</organism>
<evidence type="ECO:0000259" key="12">
    <source>
        <dbReference type="PROSITE" id="PS50880"/>
    </source>
</evidence>
<dbReference type="Gene3D" id="3.40.50.670">
    <property type="match status" value="1"/>
</dbReference>
<dbReference type="SMART" id="SM00433">
    <property type="entry name" value="TOP2c"/>
    <property type="match status" value="1"/>
</dbReference>
<keyword evidence="11 13" id="KW-0413">Isomerase</keyword>
<keyword evidence="8" id="KW-0460">Magnesium</keyword>
<comment type="catalytic activity">
    <reaction evidence="1">
        <text>ATP-dependent breakage, passage and rejoining of double-stranded DNA.</text>
        <dbReference type="EC" id="5.6.2.2"/>
    </reaction>
</comment>
<sequence>MSNYSASDIQVLEGLEPVRKRPGMYIGSTDISGLHHLTTEIVNNSVDEAMAGFCNRIHIRLYDTGAVSVIDNGRGIPFDIHPTQGVTALELTMTKLHAGGKFSGTGYKVAGGLHGVGASVVNALSSECKVYVKRGEEIVSQSYKRGVKTSEVIKEKDPDGLFAKFGFESGTYTYFMPDSEIFDEIFSNYETLKKQFKEYAYLTRGITISLTDDKTGDSDAFYFEGGLSSFVAALNQTREALNDPPFYVHKNLEGIDVEVAVQYNNTFKETLLSFANNIMTPQGGSHEVGFRTALTRTLNQFARKNNILKEKEGNLTGDDVREGLTAIVSVKIESSTLQFEGQTKSKLGNAEVKPIVEQVVKQGLDEYLEENPSEAYKIIGKSILASQAREAARKARETVIRKGALDGSSLPGKLADCQEKDASRAELFIVEGDSAGGSAKQGRDRKFQAILPLRGKVLNTERNRLDRVLGHEDLKNLVVAMGSGIGETLNLDKIRYKKIIVMADADVDGGHILTLLLTFFFRHIPEVIQHGYLYIAQPPLFRVQVGKESTYVLSEEEKDRLVAGAKGKYQITRFKGLGEMNAEQLWDTTMNPVGRVLKKVAIEDASHADEVFSMLMGDEVAPRKRFIQTHAKYADLDMHA</sequence>
<dbReference type="InterPro" id="IPR013506">
    <property type="entry name" value="Topo_IIA_bsu_dom2"/>
</dbReference>
<dbReference type="STRING" id="1802627.A3A70_01650"/>
<comment type="cofactor">
    <cofactor evidence="2">
        <name>Mg(2+)</name>
        <dbReference type="ChEBI" id="CHEBI:18420"/>
    </cofactor>
</comment>
<dbReference type="Gene3D" id="3.30.230.10">
    <property type="match status" value="1"/>
</dbReference>
<dbReference type="GO" id="GO:0003677">
    <property type="term" value="F:DNA binding"/>
    <property type="evidence" value="ECO:0007669"/>
    <property type="project" value="UniProtKB-KW"/>
</dbReference>
<dbReference type="SMART" id="SM00387">
    <property type="entry name" value="HATPase_c"/>
    <property type="match status" value="1"/>
</dbReference>